<evidence type="ECO:0000313" key="2">
    <source>
        <dbReference type="EMBL" id="OGN23972.1"/>
    </source>
</evidence>
<sequence>MATKKVRKMKKDEIPVTAGELSDIEKQDLAATAPADDKGDGEASDRLPYHTFEPEVFQRWTRHENGLHLVPKYRWDMVARLNGGPLSVANTERIVRVDPALGRATCGFLGHGKEFVAYMVAFILNKPGQEGQLMTRDKYVTTDNPEGVVYMGCVVRVKDENNHVVPLTCCPEHVEAAQNAVELASARRDKDGKIVERGFRPPAQSMGQALIDIQAIVTKAEQRRDETQKAVEAYGGKRREFGGSPHMATSGRQGRERDPRERSIGNRG</sequence>
<feature type="region of interest" description="Disordered" evidence="1">
    <location>
        <begin position="1"/>
        <end position="45"/>
    </location>
</feature>
<dbReference type="AlphaFoldDB" id="A0A1F8GF14"/>
<feature type="region of interest" description="Disordered" evidence="1">
    <location>
        <begin position="222"/>
        <end position="268"/>
    </location>
</feature>
<name>A0A1F8GF14_9BACT</name>
<comment type="caution">
    <text evidence="2">The sequence shown here is derived from an EMBL/GenBank/DDBJ whole genome shotgun (WGS) entry which is preliminary data.</text>
</comment>
<organism evidence="2 3">
    <name type="scientific">Candidatus Yanofskybacteria bacterium RIFCSPLOWO2_01_FULL_43_22</name>
    <dbReference type="NCBI Taxonomy" id="1802695"/>
    <lineage>
        <taxon>Bacteria</taxon>
        <taxon>Candidatus Yanofskyibacteriota</taxon>
    </lineage>
</organism>
<protein>
    <submittedName>
        <fullName evidence="2">Uncharacterized protein</fullName>
    </submittedName>
</protein>
<feature type="compositionally biased region" description="Basic and acidic residues" evidence="1">
    <location>
        <begin position="253"/>
        <end position="268"/>
    </location>
</feature>
<accession>A0A1F8GF14</accession>
<proteinExistence type="predicted"/>
<dbReference type="EMBL" id="MGKJ01000014">
    <property type="protein sequence ID" value="OGN23972.1"/>
    <property type="molecule type" value="Genomic_DNA"/>
</dbReference>
<reference evidence="2 3" key="1">
    <citation type="journal article" date="2016" name="Nat. Commun.">
        <title>Thousands of microbial genomes shed light on interconnected biogeochemical processes in an aquifer system.</title>
        <authorList>
            <person name="Anantharaman K."/>
            <person name="Brown C.T."/>
            <person name="Hug L.A."/>
            <person name="Sharon I."/>
            <person name="Castelle C.J."/>
            <person name="Probst A.J."/>
            <person name="Thomas B.C."/>
            <person name="Singh A."/>
            <person name="Wilkins M.J."/>
            <person name="Karaoz U."/>
            <person name="Brodie E.L."/>
            <person name="Williams K.H."/>
            <person name="Hubbard S.S."/>
            <person name="Banfield J.F."/>
        </authorList>
    </citation>
    <scope>NUCLEOTIDE SEQUENCE [LARGE SCALE GENOMIC DNA]</scope>
</reference>
<dbReference type="Proteomes" id="UP000178911">
    <property type="component" value="Unassembled WGS sequence"/>
</dbReference>
<evidence type="ECO:0000313" key="3">
    <source>
        <dbReference type="Proteomes" id="UP000178911"/>
    </source>
</evidence>
<evidence type="ECO:0000256" key="1">
    <source>
        <dbReference type="SAM" id="MobiDB-lite"/>
    </source>
</evidence>
<feature type="compositionally biased region" description="Basic and acidic residues" evidence="1">
    <location>
        <begin position="35"/>
        <end position="45"/>
    </location>
</feature>
<feature type="compositionally biased region" description="Basic and acidic residues" evidence="1">
    <location>
        <begin position="222"/>
        <end position="241"/>
    </location>
</feature>
<gene>
    <name evidence="2" type="ORF">A3A13_02755</name>
</gene>